<dbReference type="EMBL" id="JAUSTP010000042">
    <property type="protein sequence ID" value="MDQ0191425.1"/>
    <property type="molecule type" value="Genomic_DNA"/>
</dbReference>
<feature type="transmembrane region" description="Helical" evidence="1">
    <location>
        <begin position="6"/>
        <end position="22"/>
    </location>
</feature>
<dbReference type="RefSeq" id="WP_274456922.1">
    <property type="nucleotide sequence ID" value="NZ_CP067097.1"/>
</dbReference>
<evidence type="ECO:0000313" key="2">
    <source>
        <dbReference type="EMBL" id="MDQ0191425.1"/>
    </source>
</evidence>
<feature type="transmembrane region" description="Helical" evidence="1">
    <location>
        <begin position="454"/>
        <end position="471"/>
    </location>
</feature>
<sequence>MSLAHWMYLIGALVIIVAMVFRKNVVVPSIVFTILVAWTFKGSVIFGIESVFNADLYAAGQLFNVFLLITIMVAMLKAASAMGADKIMIQPIQKLMVSPAIAYLILVVATFVISIFFWPTPALPLVGALLIPAAVRIGLSPMTSAMAVAMAGQGMALGGDLVIKAAPKITASAAGIPTDMVLGKAAILSAVTGVVALGIGYLMQRREDIAFASSSLEERTQAAGILSIQEMAATSEAVETGPVRSSKVAVVMAMLIPAVLLAVVAVMIFGHVSSGDATALLGGAGALLLCVIGMSHKSESRFGGLEAVSDFLVEGFVFAFRAMGPVIPIAGFFFLGGSDGAQAVLGPHAPGFLFDMAVKISHALPPGSALAAFGVLILGMLTGVDGSGFAGLPLVGSTAGALANGHPAFIGTLGAVGQVGSIWTGGGTIIAWSSLVAVAGIAGVNVQDLVKKNFLPVIIGLVVSTLLGILLW</sequence>
<feature type="transmembrane region" description="Helical" evidence="1">
    <location>
        <begin position="58"/>
        <end position="79"/>
    </location>
</feature>
<comment type="caution">
    <text evidence="2">The sequence shown here is derived from an EMBL/GenBank/DDBJ whole genome shotgun (WGS) entry which is preliminary data.</text>
</comment>
<feature type="transmembrane region" description="Helical" evidence="1">
    <location>
        <begin position="125"/>
        <end position="149"/>
    </location>
</feature>
<feature type="transmembrane region" description="Helical" evidence="1">
    <location>
        <begin position="248"/>
        <end position="270"/>
    </location>
</feature>
<feature type="transmembrane region" description="Helical" evidence="1">
    <location>
        <begin position="29"/>
        <end position="52"/>
    </location>
</feature>
<evidence type="ECO:0000256" key="1">
    <source>
        <dbReference type="SAM" id="Phobius"/>
    </source>
</evidence>
<feature type="transmembrane region" description="Helical" evidence="1">
    <location>
        <begin position="363"/>
        <end position="384"/>
    </location>
</feature>
<feature type="transmembrane region" description="Helical" evidence="1">
    <location>
        <begin position="422"/>
        <end position="442"/>
    </location>
</feature>
<evidence type="ECO:0000313" key="3">
    <source>
        <dbReference type="Proteomes" id="UP001232973"/>
    </source>
</evidence>
<keyword evidence="1" id="KW-1133">Transmembrane helix</keyword>
<protein>
    <recommendedName>
        <fullName evidence="4">Transporter</fullName>
    </recommendedName>
</protein>
<keyword evidence="1" id="KW-0812">Transmembrane</keyword>
<feature type="transmembrane region" description="Helical" evidence="1">
    <location>
        <begin position="316"/>
        <end position="335"/>
    </location>
</feature>
<accession>A0ABT9XM86</accession>
<keyword evidence="3" id="KW-1185">Reference proteome</keyword>
<gene>
    <name evidence="2" type="ORF">J2S03_003296</name>
</gene>
<proteinExistence type="predicted"/>
<reference evidence="2 3" key="1">
    <citation type="submission" date="2023-07" db="EMBL/GenBank/DDBJ databases">
        <title>Genomic Encyclopedia of Type Strains, Phase IV (KMG-IV): sequencing the most valuable type-strain genomes for metagenomic binning, comparative biology and taxonomic classification.</title>
        <authorList>
            <person name="Goeker M."/>
        </authorList>
    </citation>
    <scope>NUCLEOTIDE SEQUENCE [LARGE SCALE GENOMIC DNA]</scope>
    <source>
        <strain evidence="2 3">DSM 4006</strain>
    </source>
</reference>
<feature type="transmembrane region" description="Helical" evidence="1">
    <location>
        <begin position="185"/>
        <end position="203"/>
    </location>
</feature>
<evidence type="ECO:0008006" key="4">
    <source>
        <dbReference type="Google" id="ProtNLM"/>
    </source>
</evidence>
<name>A0ABT9XM86_9BACL</name>
<dbReference type="Proteomes" id="UP001232973">
    <property type="component" value="Unassembled WGS sequence"/>
</dbReference>
<keyword evidence="1" id="KW-0472">Membrane</keyword>
<organism evidence="2 3">
    <name type="scientific">Alicyclobacillus cycloheptanicus</name>
    <dbReference type="NCBI Taxonomy" id="1457"/>
    <lineage>
        <taxon>Bacteria</taxon>
        <taxon>Bacillati</taxon>
        <taxon>Bacillota</taxon>
        <taxon>Bacilli</taxon>
        <taxon>Bacillales</taxon>
        <taxon>Alicyclobacillaceae</taxon>
        <taxon>Alicyclobacillus</taxon>
    </lineage>
</organism>
<feature type="transmembrane region" description="Helical" evidence="1">
    <location>
        <begin position="277"/>
        <end position="296"/>
    </location>
</feature>
<feature type="transmembrane region" description="Helical" evidence="1">
    <location>
        <begin position="100"/>
        <end position="119"/>
    </location>
</feature>